<keyword evidence="1" id="KW-0812">Transmembrane</keyword>
<feature type="transmembrane region" description="Helical" evidence="1">
    <location>
        <begin position="26"/>
        <end position="52"/>
    </location>
</feature>
<comment type="caution">
    <text evidence="2">The sequence shown here is derived from an EMBL/GenBank/DDBJ whole genome shotgun (WGS) entry which is preliminary data.</text>
</comment>
<accession>X1FLG7</accession>
<keyword evidence="1" id="KW-0472">Membrane</keyword>
<sequence length="63" mass="6792">MAALNDPLTPVTTSADTIIPMGTRRAIVMVIKLPTATSTLINFLGVSIVDLLEKERRSIKPEA</sequence>
<organism evidence="2">
    <name type="scientific">marine sediment metagenome</name>
    <dbReference type="NCBI Taxonomy" id="412755"/>
    <lineage>
        <taxon>unclassified sequences</taxon>
        <taxon>metagenomes</taxon>
        <taxon>ecological metagenomes</taxon>
    </lineage>
</organism>
<keyword evidence="1" id="KW-1133">Transmembrane helix</keyword>
<name>X1FLG7_9ZZZZ</name>
<gene>
    <name evidence="2" type="ORF">S03H2_22028</name>
</gene>
<proteinExistence type="predicted"/>
<evidence type="ECO:0000313" key="2">
    <source>
        <dbReference type="EMBL" id="GAH33370.1"/>
    </source>
</evidence>
<protein>
    <submittedName>
        <fullName evidence="2">Uncharacterized protein</fullName>
    </submittedName>
</protein>
<evidence type="ECO:0000256" key="1">
    <source>
        <dbReference type="SAM" id="Phobius"/>
    </source>
</evidence>
<dbReference type="EMBL" id="BARU01011797">
    <property type="protein sequence ID" value="GAH33370.1"/>
    <property type="molecule type" value="Genomic_DNA"/>
</dbReference>
<reference evidence="2" key="1">
    <citation type="journal article" date="2014" name="Front. Microbiol.">
        <title>High frequency of phylogenetically diverse reductive dehalogenase-homologous genes in deep subseafloor sedimentary metagenomes.</title>
        <authorList>
            <person name="Kawai M."/>
            <person name="Futagami T."/>
            <person name="Toyoda A."/>
            <person name="Takaki Y."/>
            <person name="Nishi S."/>
            <person name="Hori S."/>
            <person name="Arai W."/>
            <person name="Tsubouchi T."/>
            <person name="Morono Y."/>
            <person name="Uchiyama I."/>
            <person name="Ito T."/>
            <person name="Fujiyama A."/>
            <person name="Inagaki F."/>
            <person name="Takami H."/>
        </authorList>
    </citation>
    <scope>NUCLEOTIDE SEQUENCE</scope>
    <source>
        <strain evidence="2">Expedition CK06-06</strain>
    </source>
</reference>
<dbReference type="AlphaFoldDB" id="X1FLG7"/>